<organism evidence="1 2">
    <name type="scientific">Lactuca virosa</name>
    <dbReference type="NCBI Taxonomy" id="75947"/>
    <lineage>
        <taxon>Eukaryota</taxon>
        <taxon>Viridiplantae</taxon>
        <taxon>Streptophyta</taxon>
        <taxon>Embryophyta</taxon>
        <taxon>Tracheophyta</taxon>
        <taxon>Spermatophyta</taxon>
        <taxon>Magnoliopsida</taxon>
        <taxon>eudicotyledons</taxon>
        <taxon>Gunneridae</taxon>
        <taxon>Pentapetalae</taxon>
        <taxon>asterids</taxon>
        <taxon>campanulids</taxon>
        <taxon>Asterales</taxon>
        <taxon>Asteraceae</taxon>
        <taxon>Cichorioideae</taxon>
        <taxon>Cichorieae</taxon>
        <taxon>Lactucinae</taxon>
        <taxon>Lactuca</taxon>
    </lineage>
</organism>
<comment type="caution">
    <text evidence="1">The sequence shown here is derived from an EMBL/GenBank/DDBJ whole genome shotgun (WGS) entry which is preliminary data.</text>
</comment>
<dbReference type="AlphaFoldDB" id="A0AAU9LVM3"/>
<proteinExistence type="predicted"/>
<sequence length="96" mass="11189">MVMEKSISIQKTDLRKLNNRNTNKTKNRGLMRLSIDFNYTNRFSREKKKNIRSIYRESIFREKKLTCNMRPSSLAVLAEAVGGGECCRRRVNFVGA</sequence>
<protein>
    <submittedName>
        <fullName evidence="1">Uncharacterized protein</fullName>
    </submittedName>
</protein>
<dbReference type="Proteomes" id="UP001157418">
    <property type="component" value="Unassembled WGS sequence"/>
</dbReference>
<accession>A0AAU9LVM3</accession>
<dbReference type="EMBL" id="CAKMRJ010000691">
    <property type="protein sequence ID" value="CAH1419948.1"/>
    <property type="molecule type" value="Genomic_DNA"/>
</dbReference>
<evidence type="ECO:0000313" key="1">
    <source>
        <dbReference type="EMBL" id="CAH1419948.1"/>
    </source>
</evidence>
<gene>
    <name evidence="1" type="ORF">LVIROSA_LOCUS7445</name>
</gene>
<name>A0AAU9LVM3_9ASTR</name>
<keyword evidence="2" id="KW-1185">Reference proteome</keyword>
<reference evidence="1 2" key="1">
    <citation type="submission" date="2022-01" db="EMBL/GenBank/DDBJ databases">
        <authorList>
            <person name="Xiong W."/>
            <person name="Schranz E."/>
        </authorList>
    </citation>
    <scope>NUCLEOTIDE SEQUENCE [LARGE SCALE GENOMIC DNA]</scope>
</reference>
<evidence type="ECO:0000313" key="2">
    <source>
        <dbReference type="Proteomes" id="UP001157418"/>
    </source>
</evidence>